<dbReference type="Proteomes" id="UP000033497">
    <property type="component" value="Unassembled WGS sequence"/>
</dbReference>
<dbReference type="SUPFAM" id="SSF51971">
    <property type="entry name" value="Nucleotide-binding domain"/>
    <property type="match status" value="1"/>
</dbReference>
<protein>
    <recommendedName>
        <fullName evidence="2">FAD dependent oxidoreductase domain-containing protein</fullName>
    </recommendedName>
</protein>
<keyword evidence="4" id="KW-1185">Reference proteome</keyword>
<dbReference type="InterPro" id="IPR006076">
    <property type="entry name" value="FAD-dep_OxRdtase"/>
</dbReference>
<proteinExistence type="predicted"/>
<organism evidence="3 4">
    <name type="scientific">Aequorivita vladivostokensis</name>
    <dbReference type="NCBI Taxonomy" id="171194"/>
    <lineage>
        <taxon>Bacteria</taxon>
        <taxon>Pseudomonadati</taxon>
        <taxon>Bacteroidota</taxon>
        <taxon>Flavobacteriia</taxon>
        <taxon>Flavobacteriales</taxon>
        <taxon>Flavobacteriaceae</taxon>
        <taxon>Aequorivita</taxon>
    </lineage>
</organism>
<dbReference type="Pfam" id="PF01266">
    <property type="entry name" value="DAO"/>
    <property type="match status" value="1"/>
</dbReference>
<gene>
    <name evidence="3" type="ORF">MB09_01395</name>
</gene>
<name>A0ABR5DM49_9FLAO</name>
<dbReference type="PANTHER" id="PTHR13847:SF289">
    <property type="entry name" value="GLYCINE OXIDASE"/>
    <property type="match status" value="1"/>
</dbReference>
<dbReference type="PANTHER" id="PTHR13847">
    <property type="entry name" value="SARCOSINE DEHYDROGENASE-RELATED"/>
    <property type="match status" value="1"/>
</dbReference>
<dbReference type="EMBL" id="JSVU01000001">
    <property type="protein sequence ID" value="KJJ39854.1"/>
    <property type="molecule type" value="Genomic_DNA"/>
</dbReference>
<keyword evidence="1" id="KW-0560">Oxidoreductase</keyword>
<comment type="caution">
    <text evidence="3">The sequence shown here is derived from an EMBL/GenBank/DDBJ whole genome shotgun (WGS) entry which is preliminary data.</text>
</comment>
<dbReference type="InterPro" id="IPR036188">
    <property type="entry name" value="FAD/NAD-bd_sf"/>
</dbReference>
<dbReference type="RefSeq" id="WP_045079064.1">
    <property type="nucleotide sequence ID" value="NZ_JSVU01000001.1"/>
</dbReference>
<evidence type="ECO:0000256" key="1">
    <source>
        <dbReference type="ARBA" id="ARBA00023002"/>
    </source>
</evidence>
<dbReference type="SUPFAM" id="SSF54373">
    <property type="entry name" value="FAD-linked reductases, C-terminal domain"/>
    <property type="match status" value="1"/>
</dbReference>
<evidence type="ECO:0000259" key="2">
    <source>
        <dbReference type="Pfam" id="PF01266"/>
    </source>
</evidence>
<sequence length="348" mass="39038">MKQLDYIVVGLGIAGISMCEQFQKRGKSFVAIDCNRDGATAKSGGVFNPTVLKRFTAAWNASAFFPVAIDFYKILSDKLGKEFFIETPILRVFKSVEEQNNWSVASDKRELQQFLSSEVIKNSNPAVLAPFGFGKVLGTAQIHTNVLLSKYRNMLQKKDALLLEDFQFDHFEQNENGVVYKNISAKKIIFCEGAKAIENPFFPKHTIIGNKGEYVIIHAPELNLSTFLKGPVYVIPLGNDHYKVGATYSRDDYSLNTTEDAKEEILSKLKTFITCSFQLIGQTAGVRPTTKDHRPLMGNLKENPNVVFFNGLGSRGFLMAPLMAEVLFDSLERNVPLPKEMDINRMLK</sequence>
<evidence type="ECO:0000313" key="3">
    <source>
        <dbReference type="EMBL" id="KJJ39854.1"/>
    </source>
</evidence>
<accession>A0ABR5DM49</accession>
<evidence type="ECO:0000313" key="4">
    <source>
        <dbReference type="Proteomes" id="UP000033497"/>
    </source>
</evidence>
<dbReference type="Gene3D" id="3.30.9.10">
    <property type="entry name" value="D-Amino Acid Oxidase, subunit A, domain 2"/>
    <property type="match status" value="1"/>
</dbReference>
<reference evidence="3 4" key="1">
    <citation type="submission" date="2014-10" db="EMBL/GenBank/DDBJ databases">
        <title>Genome sequencing of Vitellibacter vladivostokensis KMM 3516.</title>
        <authorList>
            <person name="Thevarajoo S."/>
            <person name="Selvaratnam C."/>
            <person name="Goh K.M."/>
            <person name="Chong C.S."/>
        </authorList>
    </citation>
    <scope>NUCLEOTIDE SEQUENCE [LARGE SCALE GENOMIC DNA]</scope>
    <source>
        <strain evidence="3 4">KMM 3516</strain>
    </source>
</reference>
<dbReference type="Gene3D" id="3.50.50.60">
    <property type="entry name" value="FAD/NAD(P)-binding domain"/>
    <property type="match status" value="1"/>
</dbReference>
<feature type="domain" description="FAD dependent oxidoreductase" evidence="2">
    <location>
        <begin position="5"/>
        <end position="328"/>
    </location>
</feature>